<comment type="caution">
    <text evidence="1">The sequence shown here is derived from an EMBL/GenBank/DDBJ whole genome shotgun (WGS) entry which is preliminary data.</text>
</comment>
<keyword evidence="2" id="KW-1185">Reference proteome</keyword>
<evidence type="ECO:0000313" key="2">
    <source>
        <dbReference type="Proteomes" id="UP001159363"/>
    </source>
</evidence>
<dbReference type="EMBL" id="JARBHB010000001">
    <property type="protein sequence ID" value="KAJ8896967.1"/>
    <property type="molecule type" value="Genomic_DNA"/>
</dbReference>
<gene>
    <name evidence="1" type="ORF">PR048_002313</name>
</gene>
<reference evidence="1 2" key="1">
    <citation type="submission" date="2023-02" db="EMBL/GenBank/DDBJ databases">
        <title>LHISI_Scaffold_Assembly.</title>
        <authorList>
            <person name="Stuart O.P."/>
            <person name="Cleave R."/>
            <person name="Magrath M.J.L."/>
            <person name="Mikheyev A.S."/>
        </authorList>
    </citation>
    <scope>NUCLEOTIDE SEQUENCE [LARGE SCALE GENOMIC DNA]</scope>
    <source>
        <strain evidence="1">Daus_M_001</strain>
        <tissue evidence="1">Leg muscle</tissue>
    </source>
</reference>
<evidence type="ECO:0008006" key="3">
    <source>
        <dbReference type="Google" id="ProtNLM"/>
    </source>
</evidence>
<organism evidence="1 2">
    <name type="scientific">Dryococelus australis</name>
    <dbReference type="NCBI Taxonomy" id="614101"/>
    <lineage>
        <taxon>Eukaryota</taxon>
        <taxon>Metazoa</taxon>
        <taxon>Ecdysozoa</taxon>
        <taxon>Arthropoda</taxon>
        <taxon>Hexapoda</taxon>
        <taxon>Insecta</taxon>
        <taxon>Pterygota</taxon>
        <taxon>Neoptera</taxon>
        <taxon>Polyneoptera</taxon>
        <taxon>Phasmatodea</taxon>
        <taxon>Verophasmatodea</taxon>
        <taxon>Anareolatae</taxon>
        <taxon>Phasmatidae</taxon>
        <taxon>Eurycanthinae</taxon>
        <taxon>Dryococelus</taxon>
    </lineage>
</organism>
<accession>A0ABQ9IJY0</accession>
<sequence length="362" mass="39840">MPGAMFQGLLYSGTPTTMFADWSGPPDPVEHIWDELDRRVRARQARPKSIAQLMEWFDSGRRVRGDFTGVIVNATRFVIGGEEPRRCSGQNDLASTWARRVRFLSGSLPDFRICESCRTMPMVCGFSRGSTVSPPLRSGAAPCPSHFTLISSKDTCVWNRPNLSSQLLQLGRVREARTSRTPTTLGYSSWIMHRAIGPSCPEVVPGTFWTVSTTAVAASLARCEPHGELMGCLGEINSHQRSCTPTNSRELRVAIQTAWVNISPQRVHLRLNERGHAEPISHPELRHCGSEAGNAMMSRSQSPADDTHPLLELSRPAVIENKAISSGYSSDPRVGLGAIRGLPALQFQTRNMSAVHTTGRRI</sequence>
<proteinExistence type="predicted"/>
<dbReference type="Proteomes" id="UP001159363">
    <property type="component" value="Chromosome 1"/>
</dbReference>
<protein>
    <recommendedName>
        <fullName evidence="3">Transposase</fullName>
    </recommendedName>
</protein>
<name>A0ABQ9IJY0_9NEOP</name>
<evidence type="ECO:0000313" key="1">
    <source>
        <dbReference type="EMBL" id="KAJ8896967.1"/>
    </source>
</evidence>